<protein>
    <recommendedName>
        <fullName evidence="2">ZAD domain-containing protein</fullName>
    </recommendedName>
</protein>
<keyword evidence="4" id="KW-1185">Reference proteome</keyword>
<sequence>MVNTEMCRFCLDPMDDGRAAYPFDQQMCILEMGSGTKVTVGDALKYIELDVLIPVKKEKDDNSEAEEKEDEEEEAIEEQTDHPELPKSLCQECLDKLQSIYEFKYRVLENRDYLKTYLDELAEAKLAEERAARQAIAEELDIDLNNLDSLPDKLVLKQAKERPKKPRKQRDPSEPKRKRRMPDKSVIIAEDSQVDTAVYVRKIITTPEASPDQKSSSKRKSKHVIIEDIAVAEKPKPPPKYEKVVKKKEPLCDENNPNESNNSEIDADTLIDQTISTKKAPPRLDEPIFEDDDDFEPQQRPKRSRK</sequence>
<dbReference type="GO" id="GO:0005634">
    <property type="term" value="C:nucleus"/>
    <property type="evidence" value="ECO:0007669"/>
    <property type="project" value="InterPro"/>
</dbReference>
<dbReference type="InterPro" id="IPR012934">
    <property type="entry name" value="Znf_AD"/>
</dbReference>
<evidence type="ECO:0000256" key="1">
    <source>
        <dbReference type="SAM" id="MobiDB-lite"/>
    </source>
</evidence>
<feature type="region of interest" description="Disordered" evidence="1">
    <location>
        <begin position="156"/>
        <end position="187"/>
    </location>
</feature>
<dbReference type="GO" id="GO:0008270">
    <property type="term" value="F:zinc ion binding"/>
    <property type="evidence" value="ECO:0007669"/>
    <property type="project" value="InterPro"/>
</dbReference>
<feature type="region of interest" description="Disordered" evidence="1">
    <location>
        <begin position="58"/>
        <end position="84"/>
    </location>
</feature>
<feature type="compositionally biased region" description="Acidic residues" evidence="1">
    <location>
        <begin position="287"/>
        <end position="296"/>
    </location>
</feature>
<dbReference type="AlphaFoldDB" id="A0A9J6CMM0"/>
<feature type="compositionally biased region" description="Acidic residues" evidence="1">
    <location>
        <begin position="63"/>
        <end position="78"/>
    </location>
</feature>
<feature type="compositionally biased region" description="Basic and acidic residues" evidence="1">
    <location>
        <begin position="231"/>
        <end position="251"/>
    </location>
</feature>
<gene>
    <name evidence="3" type="ORF">PVAND_012183</name>
</gene>
<dbReference type="SMART" id="SM00868">
    <property type="entry name" value="zf-AD"/>
    <property type="match status" value="1"/>
</dbReference>
<feature type="compositionally biased region" description="Low complexity" evidence="1">
    <location>
        <begin position="254"/>
        <end position="264"/>
    </location>
</feature>
<evidence type="ECO:0000259" key="2">
    <source>
        <dbReference type="SMART" id="SM00868"/>
    </source>
</evidence>
<dbReference type="Proteomes" id="UP001107558">
    <property type="component" value="Chromosome 1"/>
</dbReference>
<evidence type="ECO:0000313" key="4">
    <source>
        <dbReference type="Proteomes" id="UP001107558"/>
    </source>
</evidence>
<feature type="region of interest" description="Disordered" evidence="1">
    <location>
        <begin position="208"/>
        <end position="306"/>
    </location>
</feature>
<feature type="domain" description="ZAD" evidence="2">
    <location>
        <begin position="6"/>
        <end position="117"/>
    </location>
</feature>
<evidence type="ECO:0000313" key="3">
    <source>
        <dbReference type="EMBL" id="KAG5682862.1"/>
    </source>
</evidence>
<proteinExistence type="predicted"/>
<organism evidence="3 4">
    <name type="scientific">Polypedilum vanderplanki</name>
    <name type="common">Sleeping chironomid midge</name>
    <dbReference type="NCBI Taxonomy" id="319348"/>
    <lineage>
        <taxon>Eukaryota</taxon>
        <taxon>Metazoa</taxon>
        <taxon>Ecdysozoa</taxon>
        <taxon>Arthropoda</taxon>
        <taxon>Hexapoda</taxon>
        <taxon>Insecta</taxon>
        <taxon>Pterygota</taxon>
        <taxon>Neoptera</taxon>
        <taxon>Endopterygota</taxon>
        <taxon>Diptera</taxon>
        <taxon>Nematocera</taxon>
        <taxon>Chironomoidea</taxon>
        <taxon>Chironomidae</taxon>
        <taxon>Chironominae</taxon>
        <taxon>Polypedilum</taxon>
        <taxon>Polypedilum</taxon>
    </lineage>
</organism>
<dbReference type="EMBL" id="JADBJN010000001">
    <property type="protein sequence ID" value="KAG5682862.1"/>
    <property type="molecule type" value="Genomic_DNA"/>
</dbReference>
<dbReference type="OrthoDB" id="7790729at2759"/>
<reference evidence="3" key="1">
    <citation type="submission" date="2021-03" db="EMBL/GenBank/DDBJ databases">
        <title>Chromosome level genome of the anhydrobiotic midge Polypedilum vanderplanki.</title>
        <authorList>
            <person name="Yoshida Y."/>
            <person name="Kikawada T."/>
            <person name="Gusev O."/>
        </authorList>
    </citation>
    <scope>NUCLEOTIDE SEQUENCE</scope>
    <source>
        <strain evidence="3">NIAS01</strain>
        <tissue evidence="3">Whole body or cell culture</tissue>
    </source>
</reference>
<name>A0A9J6CMM0_POLVA</name>
<comment type="caution">
    <text evidence="3">The sequence shown here is derived from an EMBL/GenBank/DDBJ whole genome shotgun (WGS) entry which is preliminary data.</text>
</comment>
<accession>A0A9J6CMM0</accession>